<dbReference type="EMBL" id="DS268126">
    <property type="protein sequence ID" value="KMU81859.1"/>
    <property type="molecule type" value="Genomic_DNA"/>
</dbReference>
<sequence>MLGENGTATTCALGRHAEPPGGTISLTGLFFNTRYLRIRRTVSEVRDRRKPKFEVEERKTLGRQLGNLGGVRKHPKHIRALRRSSFIHSPNSDLQDSWRRHLGGQGHDTPI</sequence>
<accession>A0A0J8R9U5</accession>
<reference evidence="3" key="1">
    <citation type="journal article" date="2010" name="Genome Res.">
        <title>Population genomic sequencing of Coccidioides fungi reveals recent hybridization and transposon control.</title>
        <authorList>
            <person name="Neafsey D.E."/>
            <person name="Barker B.M."/>
            <person name="Sharpton T.J."/>
            <person name="Stajich J.E."/>
            <person name="Park D.J."/>
            <person name="Whiston E."/>
            <person name="Hung C.-Y."/>
            <person name="McMahan C."/>
            <person name="White J."/>
            <person name="Sykes S."/>
            <person name="Heiman D."/>
            <person name="Young S."/>
            <person name="Zeng Q."/>
            <person name="Abouelleil A."/>
            <person name="Aftuck L."/>
            <person name="Bessette D."/>
            <person name="Brown A."/>
            <person name="FitzGerald M."/>
            <person name="Lui A."/>
            <person name="Macdonald J.P."/>
            <person name="Priest M."/>
            <person name="Orbach M.J."/>
            <person name="Galgiani J.N."/>
            <person name="Kirkland T.N."/>
            <person name="Cole G.T."/>
            <person name="Birren B.W."/>
            <person name="Henn M.R."/>
            <person name="Taylor J.W."/>
            <person name="Rounsley S.D."/>
        </authorList>
    </citation>
    <scope>NUCLEOTIDE SEQUENCE [LARGE SCALE GENOMIC DNA]</scope>
    <source>
        <strain evidence="3">RMSCC 3703</strain>
    </source>
</reference>
<dbReference type="AlphaFoldDB" id="A0A0J8R9U5"/>
<protein>
    <submittedName>
        <fullName evidence="2">Uncharacterized protein</fullName>
    </submittedName>
</protein>
<feature type="compositionally biased region" description="Polar residues" evidence="1">
    <location>
        <begin position="86"/>
        <end position="95"/>
    </location>
</feature>
<name>A0A0J8R9U5_COCIT</name>
<dbReference type="Proteomes" id="UP000054559">
    <property type="component" value="Unassembled WGS sequence"/>
</dbReference>
<proteinExistence type="predicted"/>
<organism evidence="2 3">
    <name type="scientific">Coccidioides immitis RMSCC 3703</name>
    <dbReference type="NCBI Taxonomy" id="454286"/>
    <lineage>
        <taxon>Eukaryota</taxon>
        <taxon>Fungi</taxon>
        <taxon>Dikarya</taxon>
        <taxon>Ascomycota</taxon>
        <taxon>Pezizomycotina</taxon>
        <taxon>Eurotiomycetes</taxon>
        <taxon>Eurotiomycetidae</taxon>
        <taxon>Onygenales</taxon>
        <taxon>Onygenaceae</taxon>
        <taxon>Coccidioides</taxon>
    </lineage>
</organism>
<evidence type="ECO:0000313" key="3">
    <source>
        <dbReference type="Proteomes" id="UP000054559"/>
    </source>
</evidence>
<feature type="region of interest" description="Disordered" evidence="1">
    <location>
        <begin position="82"/>
        <end position="111"/>
    </location>
</feature>
<evidence type="ECO:0000313" key="2">
    <source>
        <dbReference type="EMBL" id="KMU81859.1"/>
    </source>
</evidence>
<evidence type="ECO:0000256" key="1">
    <source>
        <dbReference type="SAM" id="MobiDB-lite"/>
    </source>
</evidence>
<gene>
    <name evidence="2" type="ORF">CISG_02875</name>
</gene>